<name>A0A0F9M5S1_9ZZZZ</name>
<protein>
    <recommendedName>
        <fullName evidence="1">DUF4136 domain-containing protein</fullName>
    </recommendedName>
</protein>
<sequence length="205" mass="22769">MFSCYPDGPSATEDLDVVGTMHDAEFNFSAAVTYSIPDTVIHIIGEDDKEEDVDHTYDELMLTTVKTNMDAFGYQIMPIDTTQDPADVVLLVSAITSTNSGLLYNPGWWGYWGYWPGWGYPSYPGYGPGWGYGYPYGGYPVAYSYSTGTVFVNMIDPLQFDLENEIVGVVWMAAINGLLQGNTGETRIREGINQAFKQSEDILKK</sequence>
<dbReference type="InterPro" id="IPR025411">
    <property type="entry name" value="DUF4136"/>
</dbReference>
<proteinExistence type="predicted"/>
<comment type="caution">
    <text evidence="2">The sequence shown here is derived from an EMBL/GenBank/DDBJ whole genome shotgun (WGS) entry which is preliminary data.</text>
</comment>
<accession>A0A0F9M5S1</accession>
<dbReference type="EMBL" id="LAZR01005306">
    <property type="protein sequence ID" value="KKN01029.1"/>
    <property type="molecule type" value="Genomic_DNA"/>
</dbReference>
<feature type="domain" description="DUF4136" evidence="1">
    <location>
        <begin position="20"/>
        <end position="199"/>
    </location>
</feature>
<reference evidence="2" key="1">
    <citation type="journal article" date="2015" name="Nature">
        <title>Complex archaea that bridge the gap between prokaryotes and eukaryotes.</title>
        <authorList>
            <person name="Spang A."/>
            <person name="Saw J.H."/>
            <person name="Jorgensen S.L."/>
            <person name="Zaremba-Niedzwiedzka K."/>
            <person name="Martijn J."/>
            <person name="Lind A.E."/>
            <person name="van Eijk R."/>
            <person name="Schleper C."/>
            <person name="Guy L."/>
            <person name="Ettema T.J."/>
        </authorList>
    </citation>
    <scope>NUCLEOTIDE SEQUENCE</scope>
</reference>
<gene>
    <name evidence="2" type="ORF">LCGC14_1131800</name>
</gene>
<dbReference type="AlphaFoldDB" id="A0A0F9M5S1"/>
<evidence type="ECO:0000313" key="2">
    <source>
        <dbReference type="EMBL" id="KKN01029.1"/>
    </source>
</evidence>
<organism evidence="2">
    <name type="scientific">marine sediment metagenome</name>
    <dbReference type="NCBI Taxonomy" id="412755"/>
    <lineage>
        <taxon>unclassified sequences</taxon>
        <taxon>metagenomes</taxon>
        <taxon>ecological metagenomes</taxon>
    </lineage>
</organism>
<dbReference type="Pfam" id="PF13590">
    <property type="entry name" value="DUF4136"/>
    <property type="match status" value="1"/>
</dbReference>
<evidence type="ECO:0000259" key="1">
    <source>
        <dbReference type="Pfam" id="PF13590"/>
    </source>
</evidence>
<dbReference type="Gene3D" id="3.30.160.670">
    <property type="match status" value="1"/>
</dbReference>